<feature type="chain" id="PRO_5045913065" evidence="1">
    <location>
        <begin position="26"/>
        <end position="366"/>
    </location>
</feature>
<gene>
    <name evidence="2" type="ORF">ISS99_04970</name>
</gene>
<keyword evidence="3" id="KW-1185">Reference proteome</keyword>
<comment type="caution">
    <text evidence="2">The sequence shown here is derived from an EMBL/GenBank/DDBJ whole genome shotgun (WGS) entry which is preliminary data.</text>
</comment>
<proteinExistence type="predicted"/>
<keyword evidence="1" id="KW-0732">Signal</keyword>
<dbReference type="Proteomes" id="UP001430193">
    <property type="component" value="Unassembled WGS sequence"/>
</dbReference>
<organism evidence="2 3">
    <name type="scientific">Dyella mobilis</name>
    <dbReference type="NCBI Taxonomy" id="1849582"/>
    <lineage>
        <taxon>Bacteria</taxon>
        <taxon>Pseudomonadati</taxon>
        <taxon>Pseudomonadota</taxon>
        <taxon>Gammaproteobacteria</taxon>
        <taxon>Lysobacterales</taxon>
        <taxon>Rhodanobacteraceae</taxon>
        <taxon>Dyella</taxon>
    </lineage>
</organism>
<accession>A0ABS2KD49</accession>
<dbReference type="RefSeq" id="WP_204630481.1">
    <property type="nucleotide sequence ID" value="NZ_BSOC01000006.1"/>
</dbReference>
<sequence>MRKACCVFALCGGLLASGAAGRATAQIAPRLTGEAVIARLMTAQQDLAARAASLHDDSLDAASKQLGSMADALRKSLGDKASQPADLMDDSRHVAVMRADAAVQRTRTYLDTAKDCPGSDAKAMASGLAANIDRLAKASGSSKATPVVSGVESMDHRPVFALHPGNTPIALALIGTDLADPQCPDPQVSAIDEKGKLLNVQPVVTGALPTRIELKLPDGAGSESGVFVLRVVAKHKAFLRGCTAQPEALTALQVAPSLRVAVSYNLQAVCNGAHVPVGSGNLPDIVAYGTTSTQQVAAGGCADPSRYAIGAKVVFGDGTSSSVGPIEQSAVADITMGLPAGLTMSWSPSTRTVVVRSTANVCKGVY</sequence>
<reference evidence="2" key="1">
    <citation type="submission" date="2020-10" db="EMBL/GenBank/DDBJ databases">
        <title>Phylogeny of dyella-like bacteria.</title>
        <authorList>
            <person name="Fu J."/>
        </authorList>
    </citation>
    <scope>NUCLEOTIDE SEQUENCE</scope>
    <source>
        <strain evidence="2">DHON07</strain>
    </source>
</reference>
<evidence type="ECO:0000313" key="3">
    <source>
        <dbReference type="Proteomes" id="UP001430193"/>
    </source>
</evidence>
<dbReference type="EMBL" id="JADIKF010000035">
    <property type="protein sequence ID" value="MBM7128869.1"/>
    <property type="molecule type" value="Genomic_DNA"/>
</dbReference>
<evidence type="ECO:0000313" key="2">
    <source>
        <dbReference type="EMBL" id="MBM7128869.1"/>
    </source>
</evidence>
<evidence type="ECO:0000256" key="1">
    <source>
        <dbReference type="SAM" id="SignalP"/>
    </source>
</evidence>
<protein>
    <submittedName>
        <fullName evidence="2">Uncharacterized protein</fullName>
    </submittedName>
</protein>
<name>A0ABS2KD49_9GAMM</name>
<feature type="signal peptide" evidence="1">
    <location>
        <begin position="1"/>
        <end position="25"/>
    </location>
</feature>